<dbReference type="GO" id="GO:0016491">
    <property type="term" value="F:oxidoreductase activity"/>
    <property type="evidence" value="ECO:0007669"/>
    <property type="project" value="UniProtKB-KW"/>
</dbReference>
<dbReference type="Proteomes" id="UP000562045">
    <property type="component" value="Unassembled WGS sequence"/>
</dbReference>
<name>A0A7Y9ZN10_9ACTN</name>
<reference evidence="2 3" key="1">
    <citation type="submission" date="2020-07" db="EMBL/GenBank/DDBJ databases">
        <title>Sequencing the genomes of 1000 actinobacteria strains.</title>
        <authorList>
            <person name="Klenk H.-P."/>
        </authorList>
    </citation>
    <scope>NUCLEOTIDE SEQUENCE [LARGE SCALE GENOMIC DNA]</scope>
    <source>
        <strain evidence="2 3">DSM 15131</strain>
    </source>
</reference>
<dbReference type="Gene3D" id="3.40.50.720">
    <property type="entry name" value="NAD(P)-binding Rossmann-like Domain"/>
    <property type="match status" value="1"/>
</dbReference>
<dbReference type="Pfam" id="PF00106">
    <property type="entry name" value="adh_short"/>
    <property type="match status" value="1"/>
</dbReference>
<dbReference type="EMBL" id="JACBZM010000001">
    <property type="protein sequence ID" value="NYI47273.1"/>
    <property type="molecule type" value="Genomic_DNA"/>
</dbReference>
<evidence type="ECO:0000313" key="2">
    <source>
        <dbReference type="EMBL" id="NYI47273.1"/>
    </source>
</evidence>
<dbReference type="PRINTS" id="PR00081">
    <property type="entry name" value="GDHRDH"/>
</dbReference>
<gene>
    <name evidence="2" type="ORF">BJ993_004353</name>
</gene>
<dbReference type="RefSeq" id="WP_179651211.1">
    <property type="nucleotide sequence ID" value="NZ_JACBZM010000001.1"/>
</dbReference>
<accession>A0A7Y9ZN10</accession>
<organism evidence="2 3">
    <name type="scientific">Nocardioides aromaticivorans</name>
    <dbReference type="NCBI Taxonomy" id="200618"/>
    <lineage>
        <taxon>Bacteria</taxon>
        <taxon>Bacillati</taxon>
        <taxon>Actinomycetota</taxon>
        <taxon>Actinomycetes</taxon>
        <taxon>Propionibacteriales</taxon>
        <taxon>Nocardioidaceae</taxon>
        <taxon>Nocardioides</taxon>
    </lineage>
</organism>
<dbReference type="PANTHER" id="PTHR43157">
    <property type="entry name" value="PHOSPHATIDYLINOSITOL-GLYCAN BIOSYNTHESIS CLASS F PROTEIN-RELATED"/>
    <property type="match status" value="1"/>
</dbReference>
<evidence type="ECO:0000256" key="1">
    <source>
        <dbReference type="ARBA" id="ARBA00023002"/>
    </source>
</evidence>
<dbReference type="NCBIfam" id="NF004846">
    <property type="entry name" value="PRK06197.1"/>
    <property type="match status" value="1"/>
</dbReference>
<keyword evidence="1" id="KW-0560">Oxidoreductase</keyword>
<sequence>MRPWTQVPPQQGRRFVITGSNGGLGLETARILGSRGAEVVMACRSVEKAEAAARTVPGHDKGRVEVRQVDVSDLASVRAFVAGMVDDGRPVDVLVNNAGVLGVPHALSAEGVEMHFATNYLGHFVLTLGLLPLLTDLVVVVSSREHRSGRIDLDDLGWQRRPYRAFAAYGDSKLADLLFMRELDRRLRAAGSPLRAVGAHPGASATGITSSTGNPVVTAIGHYGHLLVGMPAWRGALCTVYAATTDVAGGTYIGPHGRTELWGWPAPARMSRKVDDEVLAHRLWERSVDLTGVDLAVSPS</sequence>
<protein>
    <submittedName>
        <fullName evidence="2">NAD(P)-dependent dehydrogenase (Short-subunit alcohol dehydrogenase family)</fullName>
    </submittedName>
</protein>
<dbReference type="InterPro" id="IPR002347">
    <property type="entry name" value="SDR_fam"/>
</dbReference>
<dbReference type="SUPFAM" id="SSF51735">
    <property type="entry name" value="NAD(P)-binding Rossmann-fold domains"/>
    <property type="match status" value="1"/>
</dbReference>
<comment type="caution">
    <text evidence="2">The sequence shown here is derived from an EMBL/GenBank/DDBJ whole genome shotgun (WGS) entry which is preliminary data.</text>
</comment>
<dbReference type="AlphaFoldDB" id="A0A7Y9ZN10"/>
<dbReference type="PANTHER" id="PTHR43157:SF31">
    <property type="entry name" value="PHOSPHATIDYLINOSITOL-GLYCAN BIOSYNTHESIS CLASS F PROTEIN"/>
    <property type="match status" value="1"/>
</dbReference>
<proteinExistence type="predicted"/>
<dbReference type="InterPro" id="IPR036291">
    <property type="entry name" value="NAD(P)-bd_dom_sf"/>
</dbReference>
<evidence type="ECO:0000313" key="3">
    <source>
        <dbReference type="Proteomes" id="UP000562045"/>
    </source>
</evidence>